<dbReference type="Pfam" id="PF08240">
    <property type="entry name" value="ADH_N"/>
    <property type="match status" value="1"/>
</dbReference>
<dbReference type="SMART" id="SM00829">
    <property type="entry name" value="PKS_ER"/>
    <property type="match status" value="1"/>
</dbReference>
<dbReference type="SUPFAM" id="SSF50129">
    <property type="entry name" value="GroES-like"/>
    <property type="match status" value="1"/>
</dbReference>
<gene>
    <name evidence="2" type="ORF">Poli38472_001315</name>
</gene>
<dbReference type="PANTHER" id="PTHR44013:SF1">
    <property type="entry name" value="ZINC-TYPE ALCOHOL DEHYDROGENASE-LIKE PROTEIN C16A3.02C"/>
    <property type="match status" value="1"/>
</dbReference>
<dbReference type="OrthoDB" id="201656at2759"/>
<dbReference type="Gene3D" id="3.90.180.10">
    <property type="entry name" value="Medium-chain alcohol dehydrogenases, catalytic domain"/>
    <property type="match status" value="1"/>
</dbReference>
<dbReference type="PANTHER" id="PTHR44013">
    <property type="entry name" value="ZINC-TYPE ALCOHOL DEHYDROGENASE-LIKE PROTEIN C16A3.02C"/>
    <property type="match status" value="1"/>
</dbReference>
<protein>
    <recommendedName>
        <fullName evidence="1">Enoyl reductase (ER) domain-containing protein</fullName>
    </recommendedName>
</protein>
<dbReference type="AlphaFoldDB" id="A0A8K1CTA0"/>
<dbReference type="InterPro" id="IPR011032">
    <property type="entry name" value="GroES-like_sf"/>
</dbReference>
<dbReference type="InterPro" id="IPR020843">
    <property type="entry name" value="ER"/>
</dbReference>
<keyword evidence="3" id="KW-1185">Reference proteome</keyword>
<dbReference type="Pfam" id="PF13602">
    <property type="entry name" value="ADH_zinc_N_2"/>
    <property type="match status" value="1"/>
</dbReference>
<dbReference type="InterPro" id="IPR013154">
    <property type="entry name" value="ADH-like_N"/>
</dbReference>
<feature type="domain" description="Enoyl reductase (ER)" evidence="1">
    <location>
        <begin position="19"/>
        <end position="285"/>
    </location>
</feature>
<proteinExistence type="predicted"/>
<dbReference type="Proteomes" id="UP000794436">
    <property type="component" value="Unassembled WGS sequence"/>
</dbReference>
<dbReference type="GO" id="GO:0016491">
    <property type="term" value="F:oxidoreductase activity"/>
    <property type="evidence" value="ECO:0007669"/>
    <property type="project" value="InterPro"/>
</dbReference>
<dbReference type="EMBL" id="SPLM01000001">
    <property type="protein sequence ID" value="TMW69159.1"/>
    <property type="molecule type" value="Genomic_DNA"/>
</dbReference>
<evidence type="ECO:0000313" key="2">
    <source>
        <dbReference type="EMBL" id="TMW69159.1"/>
    </source>
</evidence>
<name>A0A8K1CTA0_PYTOL</name>
<dbReference type="InterPro" id="IPR036291">
    <property type="entry name" value="NAD(P)-bd_dom_sf"/>
</dbReference>
<accession>A0A8K1CTA0</accession>
<reference evidence="2" key="1">
    <citation type="submission" date="2019-03" db="EMBL/GenBank/DDBJ databases">
        <title>Long read genome sequence of the mycoparasitic Pythium oligandrum ATCC 38472 isolated from sugarbeet rhizosphere.</title>
        <authorList>
            <person name="Gaulin E."/>
        </authorList>
    </citation>
    <scope>NUCLEOTIDE SEQUENCE</scope>
    <source>
        <strain evidence="2">ATCC 38472_TT</strain>
    </source>
</reference>
<evidence type="ECO:0000313" key="3">
    <source>
        <dbReference type="Proteomes" id="UP000794436"/>
    </source>
</evidence>
<dbReference type="SUPFAM" id="SSF51735">
    <property type="entry name" value="NAD(P)-binding Rossmann-fold domains"/>
    <property type="match status" value="1"/>
</dbReference>
<organism evidence="2 3">
    <name type="scientific">Pythium oligandrum</name>
    <name type="common">Mycoparasitic fungus</name>
    <dbReference type="NCBI Taxonomy" id="41045"/>
    <lineage>
        <taxon>Eukaryota</taxon>
        <taxon>Sar</taxon>
        <taxon>Stramenopiles</taxon>
        <taxon>Oomycota</taxon>
        <taxon>Peronosporomycetes</taxon>
        <taxon>Pythiales</taxon>
        <taxon>Pythiaceae</taxon>
        <taxon>Pythium</taxon>
    </lineage>
</organism>
<evidence type="ECO:0000259" key="1">
    <source>
        <dbReference type="SMART" id="SM00829"/>
    </source>
</evidence>
<comment type="caution">
    <text evidence="2">The sequence shown here is derived from an EMBL/GenBank/DDBJ whole genome shotgun (WGS) entry which is preliminary data.</text>
</comment>
<sequence>MVASVPATYRAFQYVEHGATEDKLHFNAQVAQETLTNTQVRIQVHSAAVNPVDWKLLEWSGALFGLPLPTKENPFGIGFDAAGTIVEVGADVKTLKVGDAVYAMTPFTKFGSVSEYLAIEEEFVAPKPTNLSFNDAASLPLVVLTSWQALVKYAKRRIAKALGAYVIATTSARNADFVKSLGADEIIDYTTQKWGDVLAAHSIDVVYDCGMEPAAWNTDAQRVLKQNTGRFVTIERVSDPIIESPIGATLHNRVLVEPIGEDLRQITELVEKKQVVPVVDSVFPFE</sequence>
<dbReference type="CDD" id="cd05289">
    <property type="entry name" value="MDR_like_2"/>
    <property type="match status" value="1"/>
</dbReference>
<dbReference type="InterPro" id="IPR052733">
    <property type="entry name" value="Chloroplast_QOR"/>
</dbReference>
<dbReference type="Gene3D" id="3.40.50.720">
    <property type="entry name" value="NAD(P)-binding Rossmann-like Domain"/>
    <property type="match status" value="2"/>
</dbReference>